<dbReference type="InterPro" id="IPR036291">
    <property type="entry name" value="NAD(P)-bd_dom_sf"/>
</dbReference>
<feature type="domain" description="Ketoreductase" evidence="3">
    <location>
        <begin position="5"/>
        <end position="185"/>
    </location>
</feature>
<dbReference type="EMBL" id="QUNO01000016">
    <property type="protein sequence ID" value="REH36308.1"/>
    <property type="molecule type" value="Genomic_DNA"/>
</dbReference>
<keyword evidence="5" id="KW-1185">Reference proteome</keyword>
<gene>
    <name evidence="4" type="ORF">BCF44_116177</name>
</gene>
<dbReference type="PANTHER" id="PTHR48107:SF7">
    <property type="entry name" value="RE15974P"/>
    <property type="match status" value="1"/>
</dbReference>
<dbReference type="PRINTS" id="PR00080">
    <property type="entry name" value="SDRFAMILY"/>
</dbReference>
<dbReference type="InterPro" id="IPR057326">
    <property type="entry name" value="KR_dom"/>
</dbReference>
<dbReference type="OrthoDB" id="9803333at2"/>
<dbReference type="PRINTS" id="PR00081">
    <property type="entry name" value="GDHRDH"/>
</dbReference>
<dbReference type="InterPro" id="IPR002347">
    <property type="entry name" value="SDR_fam"/>
</dbReference>
<evidence type="ECO:0000256" key="2">
    <source>
        <dbReference type="ARBA" id="ARBA00023002"/>
    </source>
</evidence>
<dbReference type="SUPFAM" id="SSF51735">
    <property type="entry name" value="NAD(P)-binding Rossmann-fold domains"/>
    <property type="match status" value="1"/>
</dbReference>
<organism evidence="4 5">
    <name type="scientific">Kutzneria buriramensis</name>
    <dbReference type="NCBI Taxonomy" id="1045776"/>
    <lineage>
        <taxon>Bacteria</taxon>
        <taxon>Bacillati</taxon>
        <taxon>Actinomycetota</taxon>
        <taxon>Actinomycetes</taxon>
        <taxon>Pseudonocardiales</taxon>
        <taxon>Pseudonocardiaceae</taxon>
        <taxon>Kutzneria</taxon>
    </lineage>
</organism>
<dbReference type="SMART" id="SM00822">
    <property type="entry name" value="PKS_KR"/>
    <property type="match status" value="1"/>
</dbReference>
<dbReference type="Gene3D" id="3.40.50.720">
    <property type="entry name" value="NAD(P)-binding Rossmann-like Domain"/>
    <property type="match status" value="1"/>
</dbReference>
<dbReference type="GO" id="GO:0016614">
    <property type="term" value="F:oxidoreductase activity, acting on CH-OH group of donors"/>
    <property type="evidence" value="ECO:0007669"/>
    <property type="project" value="UniProtKB-ARBA"/>
</dbReference>
<protein>
    <submittedName>
        <fullName evidence="4">3-oxoacyl-[acyl-carrier protein] reductase</fullName>
    </submittedName>
</protein>
<comment type="similarity">
    <text evidence="1">Belongs to the short-chain dehydrogenases/reductases (SDR) family.</text>
</comment>
<dbReference type="AlphaFoldDB" id="A0A3E0H0G4"/>
<evidence type="ECO:0000259" key="3">
    <source>
        <dbReference type="SMART" id="SM00822"/>
    </source>
</evidence>
<comment type="caution">
    <text evidence="4">The sequence shown here is derived from an EMBL/GenBank/DDBJ whole genome shotgun (WGS) entry which is preliminary data.</text>
</comment>
<evidence type="ECO:0000313" key="5">
    <source>
        <dbReference type="Proteomes" id="UP000256269"/>
    </source>
</evidence>
<dbReference type="Proteomes" id="UP000256269">
    <property type="component" value="Unassembled WGS sequence"/>
</dbReference>
<dbReference type="FunFam" id="3.40.50.720:FF:000084">
    <property type="entry name" value="Short-chain dehydrogenase reductase"/>
    <property type="match status" value="1"/>
</dbReference>
<sequence length="243" mass="25543">MGETRVAIVTGGSGGIGRVVAERLAKDGMKVVVNYAGNPKRAEEAVEAITAAGGSAFAFQADVADEEQVAALFDETEKTFGGVDVVVHTAGIMLVSPLADLDLADFDRMHRINVRGTFVVDQQAVRRLRRGGALINFSTSVTHIAVPNYTAYAATKGSVDGMTLILAKEMRGRDITVNAVAPGPTATPLYFDGKDQETIDRAAKAAPLERLGVPDDIAEAVSFLAGPARWVNGQVIYVNGGVV</sequence>
<reference evidence="4 5" key="1">
    <citation type="submission" date="2018-08" db="EMBL/GenBank/DDBJ databases">
        <title>Genomic Encyclopedia of Archaeal and Bacterial Type Strains, Phase II (KMG-II): from individual species to whole genera.</title>
        <authorList>
            <person name="Goeker M."/>
        </authorList>
    </citation>
    <scope>NUCLEOTIDE SEQUENCE [LARGE SCALE GENOMIC DNA]</scope>
    <source>
        <strain evidence="4 5">DSM 45791</strain>
    </source>
</reference>
<dbReference type="Pfam" id="PF13561">
    <property type="entry name" value="adh_short_C2"/>
    <property type="match status" value="1"/>
</dbReference>
<evidence type="ECO:0000313" key="4">
    <source>
        <dbReference type="EMBL" id="REH36308.1"/>
    </source>
</evidence>
<evidence type="ECO:0000256" key="1">
    <source>
        <dbReference type="ARBA" id="ARBA00006484"/>
    </source>
</evidence>
<name>A0A3E0H0G4_9PSEU</name>
<proteinExistence type="inferred from homology"/>
<accession>A0A3E0H0G4</accession>
<dbReference type="RefSeq" id="WP_116179595.1">
    <property type="nucleotide sequence ID" value="NZ_CP144375.1"/>
</dbReference>
<keyword evidence="2" id="KW-0560">Oxidoreductase</keyword>
<dbReference type="PANTHER" id="PTHR48107">
    <property type="entry name" value="NADPH-DEPENDENT ALDEHYDE REDUCTASE-LIKE PROTEIN, CHLOROPLASTIC-RELATED"/>
    <property type="match status" value="1"/>
</dbReference>
<dbReference type="CDD" id="cd05362">
    <property type="entry name" value="THN_reductase-like_SDR_c"/>
    <property type="match status" value="1"/>
</dbReference>